<keyword evidence="1" id="KW-1133">Transmembrane helix</keyword>
<evidence type="ECO:0000313" key="3">
    <source>
        <dbReference type="Proteomes" id="UP001595882"/>
    </source>
</evidence>
<comment type="caution">
    <text evidence="2">The sequence shown here is derived from an EMBL/GenBank/DDBJ whole genome shotgun (WGS) entry which is preliminary data.</text>
</comment>
<proteinExistence type="predicted"/>
<keyword evidence="1" id="KW-0812">Transmembrane</keyword>
<protein>
    <submittedName>
        <fullName evidence="2">DUF4083 domain-containing protein</fullName>
    </submittedName>
</protein>
<name>A0ABV8X0I1_9BACI</name>
<keyword evidence="1" id="KW-0472">Membrane</keyword>
<feature type="transmembrane region" description="Helical" evidence="1">
    <location>
        <begin position="6"/>
        <end position="31"/>
    </location>
</feature>
<sequence>MISSFSIPGIIMLCIVVALIILFIISFTLFIRRLLNNISVTSNQSDQMEKKLDRIIELLEENKGR</sequence>
<organism evidence="2 3">
    <name type="scientific">Gracilibacillus xinjiangensis</name>
    <dbReference type="NCBI Taxonomy" id="1193282"/>
    <lineage>
        <taxon>Bacteria</taxon>
        <taxon>Bacillati</taxon>
        <taxon>Bacillota</taxon>
        <taxon>Bacilli</taxon>
        <taxon>Bacillales</taxon>
        <taxon>Bacillaceae</taxon>
        <taxon>Gracilibacillus</taxon>
    </lineage>
</organism>
<dbReference type="RefSeq" id="WP_390252300.1">
    <property type="nucleotide sequence ID" value="NZ_JBHSDT010000008.1"/>
</dbReference>
<dbReference type="EMBL" id="JBHSDT010000008">
    <property type="protein sequence ID" value="MFC4403764.1"/>
    <property type="molecule type" value="Genomic_DNA"/>
</dbReference>
<dbReference type="InterPro" id="IPR025143">
    <property type="entry name" value="DUF4083"/>
</dbReference>
<dbReference type="Pfam" id="PF13314">
    <property type="entry name" value="DUF4083"/>
    <property type="match status" value="1"/>
</dbReference>
<reference evidence="3" key="1">
    <citation type="journal article" date="2019" name="Int. J. Syst. Evol. Microbiol.">
        <title>The Global Catalogue of Microorganisms (GCM) 10K type strain sequencing project: providing services to taxonomists for standard genome sequencing and annotation.</title>
        <authorList>
            <consortium name="The Broad Institute Genomics Platform"/>
            <consortium name="The Broad Institute Genome Sequencing Center for Infectious Disease"/>
            <person name="Wu L."/>
            <person name="Ma J."/>
        </authorList>
    </citation>
    <scope>NUCLEOTIDE SEQUENCE [LARGE SCALE GENOMIC DNA]</scope>
    <source>
        <strain evidence="3">CCUG 37865</strain>
    </source>
</reference>
<evidence type="ECO:0000313" key="2">
    <source>
        <dbReference type="EMBL" id="MFC4403764.1"/>
    </source>
</evidence>
<dbReference type="Proteomes" id="UP001595882">
    <property type="component" value="Unassembled WGS sequence"/>
</dbReference>
<accession>A0ABV8X0I1</accession>
<evidence type="ECO:0000256" key="1">
    <source>
        <dbReference type="SAM" id="Phobius"/>
    </source>
</evidence>
<gene>
    <name evidence="2" type="ORF">ACFOY7_11850</name>
</gene>
<keyword evidence="3" id="KW-1185">Reference proteome</keyword>